<sequence length="31" mass="3591">MNRPLETNDKAVEFIEEWQPRQLAACAVAIF</sequence>
<dbReference type="AlphaFoldDB" id="A0A6N3BEY8"/>
<evidence type="ECO:0000313" key="1">
    <source>
        <dbReference type="EMBL" id="VYU00227.1"/>
    </source>
</evidence>
<name>A0A6N3BEY8_LACRH</name>
<proteinExistence type="predicted"/>
<gene>
    <name evidence="1" type="ORF">LRLFYP97_02376</name>
</gene>
<reference evidence="1" key="1">
    <citation type="submission" date="2019-11" db="EMBL/GenBank/DDBJ databases">
        <authorList>
            <person name="Feng L."/>
        </authorList>
    </citation>
    <scope>NUCLEOTIDE SEQUENCE</scope>
    <source>
        <strain evidence="1">LrhamnosusLFYP97</strain>
    </source>
</reference>
<dbReference type="EMBL" id="CACRTK010000046">
    <property type="protein sequence ID" value="VYU00227.1"/>
    <property type="molecule type" value="Genomic_DNA"/>
</dbReference>
<protein>
    <submittedName>
        <fullName evidence="1">Uncharacterized protein</fullName>
    </submittedName>
</protein>
<accession>A0A6N3BEY8</accession>
<organism evidence="1">
    <name type="scientific">Lacticaseibacillus rhamnosus</name>
    <name type="common">Lactobacillus rhamnosus</name>
    <dbReference type="NCBI Taxonomy" id="47715"/>
    <lineage>
        <taxon>Bacteria</taxon>
        <taxon>Bacillati</taxon>
        <taxon>Bacillota</taxon>
        <taxon>Bacilli</taxon>
        <taxon>Lactobacillales</taxon>
        <taxon>Lactobacillaceae</taxon>
        <taxon>Lacticaseibacillus</taxon>
    </lineage>
</organism>